<dbReference type="Gene3D" id="3.60.15.10">
    <property type="entry name" value="Ribonuclease Z/Hydroxyacylglutathione hydrolase-like"/>
    <property type="match status" value="1"/>
</dbReference>
<reference evidence="6" key="1">
    <citation type="submission" date="2024-05" db="EMBL/GenBank/DDBJ databases">
        <authorList>
            <person name="Kim S."/>
            <person name="Heo J."/>
            <person name="Choi H."/>
            <person name="Choi Y."/>
            <person name="Kwon S.-W."/>
            <person name="Kim Y."/>
        </authorList>
    </citation>
    <scope>NUCLEOTIDE SEQUENCE</scope>
    <source>
        <strain evidence="6">KACC 23698</strain>
    </source>
</reference>
<comment type="cofactor">
    <cofactor evidence="1">
        <name>Zn(2+)</name>
        <dbReference type="ChEBI" id="CHEBI:29105"/>
    </cofactor>
</comment>
<dbReference type="EMBL" id="CP157484">
    <property type="protein sequence ID" value="XBO38830.1"/>
    <property type="molecule type" value="Genomic_DNA"/>
</dbReference>
<dbReference type="CDD" id="cd07737">
    <property type="entry name" value="YcbL-like_MBL-fold"/>
    <property type="match status" value="1"/>
</dbReference>
<name>A0AAU7JF44_9HYPH</name>
<dbReference type="GO" id="GO:0016787">
    <property type="term" value="F:hydrolase activity"/>
    <property type="evidence" value="ECO:0007669"/>
    <property type="project" value="UniProtKB-KW"/>
</dbReference>
<dbReference type="SUPFAM" id="SSF56281">
    <property type="entry name" value="Metallo-hydrolase/oxidoreductase"/>
    <property type="match status" value="1"/>
</dbReference>
<keyword evidence="4" id="KW-0862">Zinc</keyword>
<dbReference type="InterPro" id="IPR036866">
    <property type="entry name" value="RibonucZ/Hydroxyglut_hydro"/>
</dbReference>
<dbReference type="SMART" id="SM00849">
    <property type="entry name" value="Lactamase_B"/>
    <property type="match status" value="1"/>
</dbReference>
<accession>A0AAU7JF44</accession>
<sequence length="225" mass="23524">MHPFSLLVVPVTPFQQNCSVLVCSRTRKAAVVDPGGDLDRVRAAIAQSGGEVEKILLTHGHIDHAGGAAELAEALGVPVEGPHRDEAAILANLPQSGARFGVTGVRPVTPDRWLAEGDEVTVGDLVFDVLHCPGHSPGSVVLVWRRPAPAPGQEASARPQGFALMGDVLFKGSVGRTDLPGGSHAQLIASIRDKVLPLGDDVAFLPGHGPMSTIGDERLTNPYLT</sequence>
<proteinExistence type="predicted"/>
<dbReference type="AlphaFoldDB" id="A0AAU7JF44"/>
<dbReference type="Pfam" id="PF00753">
    <property type="entry name" value="Lactamase_B"/>
    <property type="match status" value="1"/>
</dbReference>
<evidence type="ECO:0000256" key="3">
    <source>
        <dbReference type="ARBA" id="ARBA00022801"/>
    </source>
</evidence>
<evidence type="ECO:0000256" key="2">
    <source>
        <dbReference type="ARBA" id="ARBA00022723"/>
    </source>
</evidence>
<keyword evidence="3" id="KW-0378">Hydrolase</keyword>
<protein>
    <submittedName>
        <fullName evidence="6">MBL fold metallo-hydrolase</fullName>
    </submittedName>
</protein>
<evidence type="ECO:0000256" key="1">
    <source>
        <dbReference type="ARBA" id="ARBA00001947"/>
    </source>
</evidence>
<evidence type="ECO:0000256" key="4">
    <source>
        <dbReference type="ARBA" id="ARBA00022833"/>
    </source>
</evidence>
<gene>
    <name evidence="6" type="ORF">ABEG18_24585</name>
</gene>
<evidence type="ECO:0000259" key="5">
    <source>
        <dbReference type="SMART" id="SM00849"/>
    </source>
</evidence>
<keyword evidence="2" id="KW-0479">Metal-binding</keyword>
<dbReference type="InterPro" id="IPR001279">
    <property type="entry name" value="Metallo-B-lactamas"/>
</dbReference>
<evidence type="ECO:0000313" key="6">
    <source>
        <dbReference type="EMBL" id="XBO38830.1"/>
    </source>
</evidence>
<dbReference type="InterPro" id="IPR051453">
    <property type="entry name" value="MBL_Glyoxalase_II"/>
</dbReference>
<dbReference type="GO" id="GO:0046872">
    <property type="term" value="F:metal ion binding"/>
    <property type="evidence" value="ECO:0007669"/>
    <property type="project" value="UniProtKB-KW"/>
</dbReference>
<organism evidence="6">
    <name type="scientific">Alsobacter sp. KACC 23698</name>
    <dbReference type="NCBI Taxonomy" id="3149229"/>
    <lineage>
        <taxon>Bacteria</taxon>
        <taxon>Pseudomonadati</taxon>
        <taxon>Pseudomonadota</taxon>
        <taxon>Alphaproteobacteria</taxon>
        <taxon>Hyphomicrobiales</taxon>
        <taxon>Alsobacteraceae</taxon>
        <taxon>Alsobacter</taxon>
    </lineage>
</organism>
<dbReference type="RefSeq" id="WP_406855671.1">
    <property type="nucleotide sequence ID" value="NZ_CP157484.1"/>
</dbReference>
<feature type="domain" description="Metallo-beta-lactamase" evidence="5">
    <location>
        <begin position="15"/>
        <end position="208"/>
    </location>
</feature>
<dbReference type="PANTHER" id="PTHR46233">
    <property type="entry name" value="HYDROXYACYLGLUTATHIONE HYDROLASE GLOC"/>
    <property type="match status" value="1"/>
</dbReference>
<dbReference type="PANTHER" id="PTHR46233:SF3">
    <property type="entry name" value="HYDROXYACYLGLUTATHIONE HYDROLASE GLOC"/>
    <property type="match status" value="1"/>
</dbReference>